<name>A0A5B7DVW4_PORTR</name>
<organism evidence="1 2">
    <name type="scientific">Portunus trituberculatus</name>
    <name type="common">Swimming crab</name>
    <name type="synonym">Neptunus trituberculatus</name>
    <dbReference type="NCBI Taxonomy" id="210409"/>
    <lineage>
        <taxon>Eukaryota</taxon>
        <taxon>Metazoa</taxon>
        <taxon>Ecdysozoa</taxon>
        <taxon>Arthropoda</taxon>
        <taxon>Crustacea</taxon>
        <taxon>Multicrustacea</taxon>
        <taxon>Malacostraca</taxon>
        <taxon>Eumalacostraca</taxon>
        <taxon>Eucarida</taxon>
        <taxon>Decapoda</taxon>
        <taxon>Pleocyemata</taxon>
        <taxon>Brachyura</taxon>
        <taxon>Eubrachyura</taxon>
        <taxon>Portunoidea</taxon>
        <taxon>Portunidae</taxon>
        <taxon>Portuninae</taxon>
        <taxon>Portunus</taxon>
    </lineage>
</organism>
<keyword evidence="2" id="KW-1185">Reference proteome</keyword>
<dbReference type="Proteomes" id="UP000324222">
    <property type="component" value="Unassembled WGS sequence"/>
</dbReference>
<comment type="caution">
    <text evidence="1">The sequence shown here is derived from an EMBL/GenBank/DDBJ whole genome shotgun (WGS) entry which is preliminary data.</text>
</comment>
<dbReference type="EMBL" id="VSRR010001507">
    <property type="protein sequence ID" value="MPC25781.1"/>
    <property type="molecule type" value="Genomic_DNA"/>
</dbReference>
<accession>A0A5B7DVW4</accession>
<protein>
    <submittedName>
        <fullName evidence="1">Uncharacterized protein</fullName>
    </submittedName>
</protein>
<proteinExistence type="predicted"/>
<evidence type="ECO:0000313" key="2">
    <source>
        <dbReference type="Proteomes" id="UP000324222"/>
    </source>
</evidence>
<dbReference type="AlphaFoldDB" id="A0A5B7DVW4"/>
<reference evidence="1 2" key="1">
    <citation type="submission" date="2019-05" db="EMBL/GenBank/DDBJ databases">
        <title>Another draft genome of Portunus trituberculatus and its Hox gene families provides insights of decapod evolution.</title>
        <authorList>
            <person name="Jeong J.-H."/>
            <person name="Song I."/>
            <person name="Kim S."/>
            <person name="Choi T."/>
            <person name="Kim D."/>
            <person name="Ryu S."/>
            <person name="Kim W."/>
        </authorList>
    </citation>
    <scope>NUCLEOTIDE SEQUENCE [LARGE SCALE GENOMIC DNA]</scope>
    <source>
        <tissue evidence="1">Muscle</tissue>
    </source>
</reference>
<gene>
    <name evidence="1" type="ORF">E2C01_018903</name>
</gene>
<evidence type="ECO:0000313" key="1">
    <source>
        <dbReference type="EMBL" id="MPC25781.1"/>
    </source>
</evidence>
<sequence length="118" mass="12912">MSLFTTATPTPILAHDIGCTRVHWSSSGGTIGPTHSIQLAVQHCYSQTVARIVHPGSLLPRVCQWVEGIHPVTVVDVFHLGLSVVLIVHHPLQHSIVHVLLIRDIELITLNEVQELTA</sequence>